<evidence type="ECO:0000256" key="3">
    <source>
        <dbReference type="ARBA" id="ARBA00022917"/>
    </source>
</evidence>
<gene>
    <name evidence="6" type="ORF">E0L32_008141</name>
</gene>
<keyword evidence="7" id="KW-1185">Reference proteome</keyword>
<name>A0A507AKD7_9PEZI</name>
<feature type="region of interest" description="Disordered" evidence="4">
    <location>
        <begin position="193"/>
        <end position="224"/>
    </location>
</feature>
<dbReference type="PANTHER" id="PTHR10938:SF0">
    <property type="entry name" value="TRANSLATION INITIATION FACTOR IF-3, MITOCHONDRIAL"/>
    <property type="match status" value="1"/>
</dbReference>
<dbReference type="InterPro" id="IPR019815">
    <property type="entry name" value="Translation_initiation_fac_3_C"/>
</dbReference>
<dbReference type="GO" id="GO:0005739">
    <property type="term" value="C:mitochondrion"/>
    <property type="evidence" value="ECO:0007669"/>
    <property type="project" value="TreeGrafter"/>
</dbReference>
<evidence type="ECO:0000256" key="1">
    <source>
        <dbReference type="ARBA" id="ARBA00005439"/>
    </source>
</evidence>
<comment type="caution">
    <text evidence="6">The sequence shown here is derived from an EMBL/GenBank/DDBJ whole genome shotgun (WGS) entry which is preliminary data.</text>
</comment>
<proteinExistence type="inferred from homology"/>
<organism evidence="6 7">
    <name type="scientific">Thyridium curvatum</name>
    <dbReference type="NCBI Taxonomy" id="1093900"/>
    <lineage>
        <taxon>Eukaryota</taxon>
        <taxon>Fungi</taxon>
        <taxon>Dikarya</taxon>
        <taxon>Ascomycota</taxon>
        <taxon>Pezizomycotina</taxon>
        <taxon>Sordariomycetes</taxon>
        <taxon>Sordariomycetidae</taxon>
        <taxon>Thyridiales</taxon>
        <taxon>Thyridiaceae</taxon>
        <taxon>Thyridium</taxon>
    </lineage>
</organism>
<dbReference type="Gene3D" id="3.30.110.10">
    <property type="entry name" value="Translation initiation factor 3 (IF-3), C-terminal domain"/>
    <property type="match status" value="1"/>
</dbReference>
<reference evidence="6 7" key="1">
    <citation type="submission" date="2019-06" db="EMBL/GenBank/DDBJ databases">
        <title>Draft genome sequence of the filamentous fungus Phialemoniopsis curvata isolated from diesel fuel.</title>
        <authorList>
            <person name="Varaljay V.A."/>
            <person name="Lyon W.J."/>
            <person name="Crouch A.L."/>
            <person name="Drake C.E."/>
            <person name="Hollomon J.M."/>
            <person name="Nadeau L.J."/>
            <person name="Nunn H.S."/>
            <person name="Stevenson B.S."/>
            <person name="Bojanowski C.L."/>
            <person name="Crookes-Goodson W.J."/>
        </authorList>
    </citation>
    <scope>NUCLEOTIDE SEQUENCE [LARGE SCALE GENOMIC DNA]</scope>
    <source>
        <strain evidence="6 7">D216</strain>
    </source>
</reference>
<dbReference type="AlphaFoldDB" id="A0A507AKD7"/>
<keyword evidence="2" id="KW-0396">Initiation factor</keyword>
<feature type="domain" description="Translation initiation factor 3 C-terminal" evidence="5">
    <location>
        <begin position="151"/>
        <end position="231"/>
    </location>
</feature>
<dbReference type="Proteomes" id="UP000319257">
    <property type="component" value="Unassembled WGS sequence"/>
</dbReference>
<keyword evidence="3" id="KW-0648">Protein biosynthesis</keyword>
<dbReference type="GO" id="GO:0070124">
    <property type="term" value="P:mitochondrial translational initiation"/>
    <property type="evidence" value="ECO:0007669"/>
    <property type="project" value="TreeGrafter"/>
</dbReference>
<evidence type="ECO:0000313" key="6">
    <source>
        <dbReference type="EMBL" id="TPX10935.1"/>
    </source>
</evidence>
<dbReference type="SUPFAM" id="SSF55200">
    <property type="entry name" value="Translation initiation factor IF3, C-terminal domain"/>
    <property type="match status" value="1"/>
</dbReference>
<accession>A0A507AKD7</accession>
<dbReference type="OrthoDB" id="21573at2759"/>
<dbReference type="InterPro" id="IPR036788">
    <property type="entry name" value="T_IF-3_C_sf"/>
</dbReference>
<dbReference type="RefSeq" id="XP_030992646.1">
    <property type="nucleotide sequence ID" value="XM_031142962.1"/>
</dbReference>
<dbReference type="EMBL" id="SKBQ01000052">
    <property type="protein sequence ID" value="TPX10935.1"/>
    <property type="molecule type" value="Genomic_DNA"/>
</dbReference>
<evidence type="ECO:0000256" key="4">
    <source>
        <dbReference type="SAM" id="MobiDB-lite"/>
    </source>
</evidence>
<dbReference type="InParanoid" id="A0A507AKD7"/>
<evidence type="ECO:0000256" key="2">
    <source>
        <dbReference type="ARBA" id="ARBA00022540"/>
    </source>
</evidence>
<evidence type="ECO:0000259" key="5">
    <source>
        <dbReference type="Pfam" id="PF00707"/>
    </source>
</evidence>
<dbReference type="GO" id="GO:0003743">
    <property type="term" value="F:translation initiation factor activity"/>
    <property type="evidence" value="ECO:0007669"/>
    <property type="project" value="UniProtKB-KW"/>
</dbReference>
<dbReference type="InterPro" id="IPR001288">
    <property type="entry name" value="Translation_initiation_fac_3"/>
</dbReference>
<dbReference type="PANTHER" id="PTHR10938">
    <property type="entry name" value="TRANSLATION INITIATION FACTOR IF-3"/>
    <property type="match status" value="1"/>
</dbReference>
<comment type="similarity">
    <text evidence="1">Belongs to the IF-3 family.</text>
</comment>
<protein>
    <recommendedName>
        <fullName evidence="5">Translation initiation factor 3 C-terminal domain-containing protein</fullName>
    </recommendedName>
</protein>
<feature type="compositionally biased region" description="Basic and acidic residues" evidence="4">
    <location>
        <begin position="208"/>
        <end position="224"/>
    </location>
</feature>
<evidence type="ECO:0000313" key="7">
    <source>
        <dbReference type="Proteomes" id="UP000319257"/>
    </source>
</evidence>
<dbReference type="GO" id="GO:0043022">
    <property type="term" value="F:ribosome binding"/>
    <property type="evidence" value="ECO:0007669"/>
    <property type="project" value="TreeGrafter"/>
</dbReference>
<dbReference type="STRING" id="1093900.A0A507AKD7"/>
<sequence>MRAHQHAFNSALALRRVFFNHAVERAGSSSTQLSSMFLPSLSIATQVRTFRYPSKGKGAGDAKTAKQLPRDEDITYRLVQVREEDGRLSEPTPTKSVLAGLNRRIESLVVLALPKTGAGNGPRYPVCKVVDKRAEQKAAAEKQKEQRKKAVQTKEMELNWGIDSHDLDHRLKQLRTFLEKGLKVEVILLNKKGKKKKPSQDEAQGVVDRVKETMGEVPGAKESKVMDGQILSTLRLFLEGPAGGVQQEAEAN</sequence>
<dbReference type="Pfam" id="PF00707">
    <property type="entry name" value="IF3_C"/>
    <property type="match status" value="1"/>
</dbReference>
<dbReference type="GO" id="GO:0032790">
    <property type="term" value="P:ribosome disassembly"/>
    <property type="evidence" value="ECO:0007669"/>
    <property type="project" value="TreeGrafter"/>
</dbReference>
<dbReference type="GeneID" id="41975588"/>